<dbReference type="InterPro" id="IPR011006">
    <property type="entry name" value="CheY-like_superfamily"/>
</dbReference>
<dbReference type="Gene3D" id="3.40.50.2300">
    <property type="match status" value="1"/>
</dbReference>
<dbReference type="SMART" id="SM00448">
    <property type="entry name" value="REC"/>
    <property type="match status" value="1"/>
</dbReference>
<keyword evidence="1 2" id="KW-0597">Phosphoprotein</keyword>
<dbReference type="AlphaFoldDB" id="A0A7W6H3M6"/>
<dbReference type="InterPro" id="IPR050595">
    <property type="entry name" value="Bact_response_regulator"/>
</dbReference>
<dbReference type="PANTHER" id="PTHR44591">
    <property type="entry name" value="STRESS RESPONSE REGULATOR PROTEIN 1"/>
    <property type="match status" value="1"/>
</dbReference>
<dbReference type="RefSeq" id="WP_184568263.1">
    <property type="nucleotide sequence ID" value="NZ_JACIEI010000025.1"/>
</dbReference>
<accession>A0A7W6H3M6</accession>
<dbReference type="SUPFAM" id="SSF52172">
    <property type="entry name" value="CheY-like"/>
    <property type="match status" value="1"/>
</dbReference>
<dbReference type="GO" id="GO:0000160">
    <property type="term" value="P:phosphorelay signal transduction system"/>
    <property type="evidence" value="ECO:0007669"/>
    <property type="project" value="InterPro"/>
</dbReference>
<keyword evidence="4" id="KW-0238">DNA-binding</keyword>
<evidence type="ECO:0000259" key="3">
    <source>
        <dbReference type="PROSITE" id="PS50110"/>
    </source>
</evidence>
<evidence type="ECO:0000313" key="5">
    <source>
        <dbReference type="Proteomes" id="UP000530268"/>
    </source>
</evidence>
<evidence type="ECO:0000256" key="1">
    <source>
        <dbReference type="ARBA" id="ARBA00022553"/>
    </source>
</evidence>
<organism evidence="4 5">
    <name type="scientific">Sulfitobacter undariae</name>
    <dbReference type="NCBI Taxonomy" id="1563671"/>
    <lineage>
        <taxon>Bacteria</taxon>
        <taxon>Pseudomonadati</taxon>
        <taxon>Pseudomonadota</taxon>
        <taxon>Alphaproteobacteria</taxon>
        <taxon>Rhodobacterales</taxon>
        <taxon>Roseobacteraceae</taxon>
        <taxon>Sulfitobacter</taxon>
    </lineage>
</organism>
<dbReference type="InterPro" id="IPR001789">
    <property type="entry name" value="Sig_transdc_resp-reg_receiver"/>
</dbReference>
<evidence type="ECO:0000313" key="4">
    <source>
        <dbReference type="EMBL" id="MBB3996019.1"/>
    </source>
</evidence>
<feature type="domain" description="Response regulatory" evidence="3">
    <location>
        <begin position="6"/>
        <end position="125"/>
    </location>
</feature>
<dbReference type="PANTHER" id="PTHR44591:SF3">
    <property type="entry name" value="RESPONSE REGULATORY DOMAIN-CONTAINING PROTEIN"/>
    <property type="match status" value="1"/>
</dbReference>
<gene>
    <name evidence="4" type="ORF">GGR95_003685</name>
</gene>
<dbReference type="GO" id="GO:0003677">
    <property type="term" value="F:DNA binding"/>
    <property type="evidence" value="ECO:0007669"/>
    <property type="project" value="UniProtKB-KW"/>
</dbReference>
<proteinExistence type="predicted"/>
<sequence length="126" mass="13567">MSNIKSILLVEDDPGVRAMIVDFLSPAAYKVTEVDSVSAALEELETDQSFDAVILDFWLGKEHAVSIVDSIRLHLIGTPVIMISGGNGKMDLEMTKAISDVSGAFVFLQKPFRKADLLDVVASAIG</sequence>
<name>A0A7W6H3M6_9RHOB</name>
<keyword evidence="5" id="KW-1185">Reference proteome</keyword>
<comment type="caution">
    <text evidence="4">The sequence shown here is derived from an EMBL/GenBank/DDBJ whole genome shotgun (WGS) entry which is preliminary data.</text>
</comment>
<protein>
    <submittedName>
        <fullName evidence="4">DNA-binding NtrC family response regulator</fullName>
    </submittedName>
</protein>
<evidence type="ECO:0000256" key="2">
    <source>
        <dbReference type="PROSITE-ProRule" id="PRU00169"/>
    </source>
</evidence>
<dbReference type="PROSITE" id="PS50110">
    <property type="entry name" value="RESPONSE_REGULATORY"/>
    <property type="match status" value="1"/>
</dbReference>
<dbReference type="Proteomes" id="UP000530268">
    <property type="component" value="Unassembled WGS sequence"/>
</dbReference>
<reference evidence="4 5" key="1">
    <citation type="submission" date="2020-08" db="EMBL/GenBank/DDBJ databases">
        <title>Genomic Encyclopedia of Type Strains, Phase IV (KMG-IV): sequencing the most valuable type-strain genomes for metagenomic binning, comparative biology and taxonomic classification.</title>
        <authorList>
            <person name="Goeker M."/>
        </authorList>
    </citation>
    <scope>NUCLEOTIDE SEQUENCE [LARGE SCALE GENOMIC DNA]</scope>
    <source>
        <strain evidence="4 5">DSM 102234</strain>
    </source>
</reference>
<feature type="modified residue" description="4-aspartylphosphate" evidence="2">
    <location>
        <position position="56"/>
    </location>
</feature>
<dbReference type="Pfam" id="PF00072">
    <property type="entry name" value="Response_reg"/>
    <property type="match status" value="1"/>
</dbReference>
<dbReference type="EMBL" id="JACIEI010000025">
    <property type="protein sequence ID" value="MBB3996019.1"/>
    <property type="molecule type" value="Genomic_DNA"/>
</dbReference>